<accession>R1CZ28</accession>
<feature type="domain" description="NADPH-dependent FMN reductase-like" evidence="3">
    <location>
        <begin position="164"/>
        <end position="316"/>
    </location>
</feature>
<reference evidence="4 5" key="1">
    <citation type="journal article" date="2015" name="Geomicrobiol. J.">
        <title>Caldisalinibacter kiritimatiensis gen. nov., sp. nov., a moderately thermohalophilic thiosulfate-reducing bacterium from a hypersaline microbial mat.</title>
        <authorList>
            <person name="Ben Hania W."/>
            <person name="Joseph M."/>
            <person name="Fiebig A."/>
            <person name="Bunk B."/>
            <person name="Klenk H.-P."/>
            <person name="Fardeau M.-L."/>
            <person name="Spring S."/>
        </authorList>
    </citation>
    <scope>NUCLEOTIDE SEQUENCE [LARGE SCALE GENOMIC DNA]</scope>
    <source>
        <strain evidence="4 5">L21-TH-D2</strain>
    </source>
</reference>
<evidence type="ECO:0000256" key="1">
    <source>
        <dbReference type="ARBA" id="ARBA00022630"/>
    </source>
</evidence>
<keyword evidence="5" id="KW-1185">Reference proteome</keyword>
<dbReference type="EMBL" id="ARZA01000014">
    <property type="protein sequence ID" value="EOD01834.1"/>
    <property type="molecule type" value="Genomic_DNA"/>
</dbReference>
<organism evidence="4 5">
    <name type="scientific">Caldisalinibacter kiritimatiensis</name>
    <dbReference type="NCBI Taxonomy" id="1304284"/>
    <lineage>
        <taxon>Bacteria</taxon>
        <taxon>Bacillati</taxon>
        <taxon>Bacillota</taxon>
        <taxon>Tissierellia</taxon>
        <taxon>Tissierellales</taxon>
        <taxon>Thermohalobacteraceae</taxon>
        <taxon>Caldisalinibacter</taxon>
    </lineage>
</organism>
<dbReference type="STRING" id="1304284.L21TH_0081"/>
<dbReference type="GO" id="GO:0016491">
    <property type="term" value="F:oxidoreductase activity"/>
    <property type="evidence" value="ECO:0007669"/>
    <property type="project" value="InterPro"/>
</dbReference>
<keyword evidence="2" id="KW-0288">FMN</keyword>
<gene>
    <name evidence="4" type="ORF">L21TH_0081</name>
</gene>
<evidence type="ECO:0000313" key="5">
    <source>
        <dbReference type="Proteomes" id="UP000013378"/>
    </source>
</evidence>
<name>R1CZ28_9FIRM</name>
<keyword evidence="1" id="KW-0285">Flavoprotein</keyword>
<dbReference type="InterPro" id="IPR029039">
    <property type="entry name" value="Flavoprotein-like_sf"/>
</dbReference>
<dbReference type="InterPro" id="IPR051796">
    <property type="entry name" value="ISF_SsuE-like"/>
</dbReference>
<dbReference type="PATRIC" id="fig|1304284.3.peg.79"/>
<dbReference type="OrthoDB" id="1705236at2"/>
<dbReference type="RefSeq" id="WP_006305832.1">
    <property type="nucleotide sequence ID" value="NZ_ARZA01000014.1"/>
</dbReference>
<proteinExistence type="predicted"/>
<evidence type="ECO:0000259" key="3">
    <source>
        <dbReference type="Pfam" id="PF03358"/>
    </source>
</evidence>
<dbReference type="PANTHER" id="PTHR43278">
    <property type="entry name" value="NAD(P)H-DEPENDENT FMN-CONTAINING OXIDOREDUCTASE YWQN-RELATED"/>
    <property type="match status" value="1"/>
</dbReference>
<evidence type="ECO:0000313" key="4">
    <source>
        <dbReference type="EMBL" id="EOD01834.1"/>
    </source>
</evidence>
<comment type="caution">
    <text evidence="4">The sequence shown here is derived from an EMBL/GenBank/DDBJ whole genome shotgun (WGS) entry which is preliminary data.</text>
</comment>
<dbReference type="eggNOG" id="COG0431">
    <property type="taxonomic scope" value="Bacteria"/>
</dbReference>
<dbReference type="SUPFAM" id="SSF52218">
    <property type="entry name" value="Flavoproteins"/>
    <property type="match status" value="1"/>
</dbReference>
<dbReference type="AlphaFoldDB" id="R1CZ28"/>
<dbReference type="Pfam" id="PF03358">
    <property type="entry name" value="FMN_red"/>
    <property type="match status" value="1"/>
</dbReference>
<sequence>MKKISVIIPEEPSDILDRMIKAAVGDYETEIIKNVDNIPYLTNKRILFAIELDDAGNNINLSRLFSTLYKRGKEALKGSTGAILVHSNSELFTKTVAQEVVFKANQLGCSFPGRPLVEATGALRNLLTMQKVIKKPLEEVCCILCEKLGKRLITDAPKLLKDPQLLVLHASNRETSNTLMLWDMIKRNLDGYKINEIHIENGTVRDCIGCPYKTCKHYGESTSCFYGGIMVEEVYPAVLDADAIIWICPNYNDAVSSNISAVINRLTALFRKTKFYDKTLFGVIVSGNSGSDALAKQLISALNMNKTFRLPPYFSIMATANDRNAILKVPGIEDKAKKFAENMKREIKA</sequence>
<dbReference type="InterPro" id="IPR005025">
    <property type="entry name" value="FMN_Rdtase-like_dom"/>
</dbReference>
<dbReference type="Proteomes" id="UP000013378">
    <property type="component" value="Unassembled WGS sequence"/>
</dbReference>
<dbReference type="PANTHER" id="PTHR43278:SF4">
    <property type="entry name" value="NAD(P)H-DEPENDENT FMN-CONTAINING OXIDOREDUCTASE YWQN-RELATED"/>
    <property type="match status" value="1"/>
</dbReference>
<evidence type="ECO:0000256" key="2">
    <source>
        <dbReference type="ARBA" id="ARBA00022643"/>
    </source>
</evidence>
<protein>
    <recommendedName>
        <fullName evidence="3">NADPH-dependent FMN reductase-like domain-containing protein</fullName>
    </recommendedName>
</protein>
<dbReference type="Gene3D" id="3.40.50.360">
    <property type="match status" value="1"/>
</dbReference>